<protein>
    <submittedName>
        <fullName evidence="1">Ribosome biogenesis protein SLX9-domain-containing protein</fullName>
    </submittedName>
</protein>
<evidence type="ECO:0000313" key="1">
    <source>
        <dbReference type="EMBL" id="KAK9320258.1"/>
    </source>
</evidence>
<accession>A0ACC3TJG8</accession>
<name>A0ACC3TJG8_9ASCO</name>
<keyword evidence="2" id="KW-1185">Reference proteome</keyword>
<evidence type="ECO:0000313" key="2">
    <source>
        <dbReference type="Proteomes" id="UP001489719"/>
    </source>
</evidence>
<gene>
    <name evidence="1" type="ORF">V1517DRAFT_329869</name>
</gene>
<comment type="caution">
    <text evidence="1">The sequence shown here is derived from an EMBL/GenBank/DDBJ whole genome shotgun (WGS) entry which is preliminary data.</text>
</comment>
<reference evidence="2" key="1">
    <citation type="journal article" date="2024" name="Front. Bioeng. Biotechnol.">
        <title>Genome-scale model development and genomic sequencing of the oleaginous clade Lipomyces.</title>
        <authorList>
            <person name="Czajka J.J."/>
            <person name="Han Y."/>
            <person name="Kim J."/>
            <person name="Mondo S.J."/>
            <person name="Hofstad B.A."/>
            <person name="Robles A."/>
            <person name="Haridas S."/>
            <person name="Riley R."/>
            <person name="LaButti K."/>
            <person name="Pangilinan J."/>
            <person name="Andreopoulos W."/>
            <person name="Lipzen A."/>
            <person name="Yan J."/>
            <person name="Wang M."/>
            <person name="Ng V."/>
            <person name="Grigoriev I.V."/>
            <person name="Spatafora J.W."/>
            <person name="Magnuson J.K."/>
            <person name="Baker S.E."/>
            <person name="Pomraning K.R."/>
        </authorList>
    </citation>
    <scope>NUCLEOTIDE SEQUENCE [LARGE SCALE GENOMIC DNA]</scope>
    <source>
        <strain evidence="2">CBS 10300</strain>
    </source>
</reference>
<proteinExistence type="predicted"/>
<dbReference type="Proteomes" id="UP001489719">
    <property type="component" value="Unassembled WGS sequence"/>
</dbReference>
<organism evidence="1 2">
    <name type="scientific">Lipomyces orientalis</name>
    <dbReference type="NCBI Taxonomy" id="1233043"/>
    <lineage>
        <taxon>Eukaryota</taxon>
        <taxon>Fungi</taxon>
        <taxon>Dikarya</taxon>
        <taxon>Ascomycota</taxon>
        <taxon>Saccharomycotina</taxon>
        <taxon>Lipomycetes</taxon>
        <taxon>Lipomycetales</taxon>
        <taxon>Lipomycetaceae</taxon>
        <taxon>Lipomyces</taxon>
    </lineage>
</organism>
<dbReference type="EMBL" id="MU970137">
    <property type="protein sequence ID" value="KAK9320258.1"/>
    <property type="molecule type" value="Genomic_DNA"/>
</dbReference>
<sequence length="234" mass="25244">MAPRRKSASAVVEARQALRAHSNALKLAAAEATIAKSALHASKSRSLGARTGGGITKSPKKTKAVAKRAGLLKRLKGMTSTEDATVEAPSKKRKGLMAPPSTSAVTRLSSSAEGPKSRSLDDVKIVSKSARRRIARAKKERLAGNGLNDLLDALPSDPNTENSAVDDSMNIDEGTRAQKSQDPMLSESRNKPVSQRTHEKILRQEIDRFGKVIAVKDFRENPFAALRGFIQQRI</sequence>